<dbReference type="PANTHER" id="PTHR34512">
    <property type="entry name" value="CELL SURFACE PROTEIN"/>
    <property type="match status" value="1"/>
</dbReference>
<organism evidence="3 4">
    <name type="scientific">Natrinema halophilum</name>
    <dbReference type="NCBI Taxonomy" id="1699371"/>
    <lineage>
        <taxon>Archaea</taxon>
        <taxon>Methanobacteriati</taxon>
        <taxon>Methanobacteriota</taxon>
        <taxon>Stenosarchaea group</taxon>
        <taxon>Halobacteria</taxon>
        <taxon>Halobacteriales</taxon>
        <taxon>Natrialbaceae</taxon>
        <taxon>Natrinema</taxon>
    </lineage>
</organism>
<dbReference type="PANTHER" id="PTHR34512:SF30">
    <property type="entry name" value="OUTER MEMBRANE PROTEIN ASSEMBLY FACTOR BAMB"/>
    <property type="match status" value="1"/>
</dbReference>
<dbReference type="Pfam" id="PF13360">
    <property type="entry name" value="PQQ_2"/>
    <property type="match status" value="1"/>
</dbReference>
<accession>A0A7D5L3G4</accession>
<keyword evidence="4" id="KW-1185">Reference proteome</keyword>
<evidence type="ECO:0000256" key="1">
    <source>
        <dbReference type="SAM" id="MobiDB-lite"/>
    </source>
</evidence>
<reference evidence="3 4" key="1">
    <citation type="submission" date="2020-07" db="EMBL/GenBank/DDBJ databases">
        <authorList>
            <person name="Cui H."/>
        </authorList>
    </citation>
    <scope>NUCLEOTIDE SEQUENCE [LARGE SCALE GENOMIC DNA]</scope>
    <source>
        <strain evidence="3 4">YPL8</strain>
    </source>
</reference>
<dbReference type="InterPro" id="IPR002372">
    <property type="entry name" value="PQQ_rpt_dom"/>
</dbReference>
<sequence length="537" mass="55520">MRDWHRRSVLATGVGLSVGSGFASAGLGETNTTGDWVADLPDPAVKPNPAMDEDWASYAGNAGHSRYIDDGYEFDGDALEAVWSVDHAGPVAVADETVYTTTATGVVAFDATDGSLIWENADVDATTPSVVGETVYLSGDEVVALDRSDGSVRWKTDFEADEYLSDQTVAYDGVYVVVDGTLYALEASDGSVRWFIESVTVGSSGNGEADEYEFVTSAAAANGVVYAATAGVALALEPESGNEVWRSTVNLSNRAGGYQYDRAQATTTGAVLGRFTYNRVNVVDAKTGAGLRLGLSAGVDIALGESVYVSGDDWDLFGKSLENPSDRLWDISLLHTSARPVISDETVYVYIPDDSVPDGQSSSADYSDELVALSKRDGTEKWAVSADDVPVGMIRAISGTTIYVDRGGGHDGDNKLVALRAQTARLDKGSGDGGRAGGSHGNSSDGGNGDGDTSDDETTGNETATGNESSASENAIDGDSGGEDEAGPGGGDGDGSVSSDTEDADSADDVAGFTTGAGIVGGALGLEWLRRHTDPDD</sequence>
<dbReference type="InterPro" id="IPR011047">
    <property type="entry name" value="Quinoprotein_ADH-like_sf"/>
</dbReference>
<dbReference type="KEGG" id="haly:HYG82_13070"/>
<protein>
    <submittedName>
        <fullName evidence="3">PQQ-binding-like beta-propeller repeat protein</fullName>
    </submittedName>
</protein>
<feature type="domain" description="Pyrrolo-quinoline quinone repeat" evidence="2">
    <location>
        <begin position="106"/>
        <end position="289"/>
    </location>
</feature>
<dbReference type="AlphaFoldDB" id="A0A7D5L3G4"/>
<feature type="compositionally biased region" description="Gly residues" evidence="1">
    <location>
        <begin position="431"/>
        <end position="450"/>
    </location>
</feature>
<dbReference type="OrthoDB" id="136681at2157"/>
<dbReference type="RefSeq" id="WP_179261550.1">
    <property type="nucleotide sequence ID" value="NZ_CP058601.1"/>
</dbReference>
<dbReference type="SUPFAM" id="SSF50998">
    <property type="entry name" value="Quinoprotein alcohol dehydrogenase-like"/>
    <property type="match status" value="1"/>
</dbReference>
<dbReference type="InterPro" id="IPR018391">
    <property type="entry name" value="PQQ_b-propeller_rpt"/>
</dbReference>
<gene>
    <name evidence="3" type="ORF">HYG82_13070</name>
</gene>
<evidence type="ECO:0000313" key="3">
    <source>
        <dbReference type="EMBL" id="QLG49725.1"/>
    </source>
</evidence>
<proteinExistence type="predicted"/>
<dbReference type="Gene3D" id="2.130.10.10">
    <property type="entry name" value="YVTN repeat-like/Quinoprotein amine dehydrogenase"/>
    <property type="match status" value="1"/>
</dbReference>
<dbReference type="Proteomes" id="UP000509241">
    <property type="component" value="Chromosome"/>
</dbReference>
<dbReference type="InterPro" id="IPR015943">
    <property type="entry name" value="WD40/YVTN_repeat-like_dom_sf"/>
</dbReference>
<dbReference type="EMBL" id="CP058601">
    <property type="protein sequence ID" value="QLG49725.1"/>
    <property type="molecule type" value="Genomic_DNA"/>
</dbReference>
<evidence type="ECO:0000259" key="2">
    <source>
        <dbReference type="Pfam" id="PF13360"/>
    </source>
</evidence>
<evidence type="ECO:0000313" key="4">
    <source>
        <dbReference type="Proteomes" id="UP000509241"/>
    </source>
</evidence>
<dbReference type="SMART" id="SM00564">
    <property type="entry name" value="PQQ"/>
    <property type="match status" value="5"/>
</dbReference>
<dbReference type="GeneID" id="56034239"/>
<name>A0A7D5L3G4_9EURY</name>
<feature type="region of interest" description="Disordered" evidence="1">
    <location>
        <begin position="426"/>
        <end position="522"/>
    </location>
</feature>